<keyword evidence="6" id="KW-0456">Lyase</keyword>
<evidence type="ECO:0000256" key="7">
    <source>
        <dbReference type="ARBA" id="ARBA00025634"/>
    </source>
</evidence>
<dbReference type="Pfam" id="PF00425">
    <property type="entry name" value="Chorismate_bind"/>
    <property type="match status" value="1"/>
</dbReference>
<feature type="domain" description="Chorismate-utilising enzyme C-terminal" evidence="9">
    <location>
        <begin position="194"/>
        <end position="445"/>
    </location>
</feature>
<evidence type="ECO:0000256" key="1">
    <source>
        <dbReference type="ARBA" id="ARBA00001946"/>
    </source>
</evidence>
<comment type="catalytic activity">
    <reaction evidence="8">
        <text>chorismate + L-glutamine = anthranilate + pyruvate + L-glutamate + H(+)</text>
        <dbReference type="Rhea" id="RHEA:21732"/>
        <dbReference type="ChEBI" id="CHEBI:15361"/>
        <dbReference type="ChEBI" id="CHEBI:15378"/>
        <dbReference type="ChEBI" id="CHEBI:16567"/>
        <dbReference type="ChEBI" id="CHEBI:29748"/>
        <dbReference type="ChEBI" id="CHEBI:29985"/>
        <dbReference type="ChEBI" id="CHEBI:58359"/>
        <dbReference type="EC" id="4.1.3.27"/>
    </reaction>
</comment>
<dbReference type="Proteomes" id="UP000199452">
    <property type="component" value="Unassembled WGS sequence"/>
</dbReference>
<evidence type="ECO:0000256" key="3">
    <source>
        <dbReference type="ARBA" id="ARBA00020653"/>
    </source>
</evidence>
<evidence type="ECO:0000259" key="10">
    <source>
        <dbReference type="Pfam" id="PF04715"/>
    </source>
</evidence>
<evidence type="ECO:0000256" key="4">
    <source>
        <dbReference type="ARBA" id="ARBA00022723"/>
    </source>
</evidence>
<evidence type="ECO:0000256" key="6">
    <source>
        <dbReference type="ARBA" id="ARBA00023239"/>
    </source>
</evidence>
<evidence type="ECO:0000259" key="9">
    <source>
        <dbReference type="Pfam" id="PF00425"/>
    </source>
</evidence>
<comment type="cofactor">
    <cofactor evidence="1">
        <name>Mg(2+)</name>
        <dbReference type="ChEBI" id="CHEBI:18420"/>
    </cofactor>
</comment>
<sequence>MTLHVIKETMLADLVTPVSIYLKLRDVYPGAFLLESNDYEQPETSRSFICVMPIASVKVLKGVATGRFRNQPPLVSNIQERGNLVSFLEKFLYSFKVEGERVDFNGFYGYTSYDAIKYFEKVNVRGDESLPEMDYRLFRIMISVNQLSNELIIAENLVDNEPSRIPEIVALLTNRRVPLFPFECCGEEVAASSDEHFKGMVTKAKQHCQRGDVFQLVTSRLFSQKFLGDEFNVYRSLRSINPSPYLFYFDLGSRRLFGSSPETQVKVYDNKVEVNPIAGTFRRTGNVDLDKILAERLLADPKENAEHVMLVDLARNDLSRNAQEVSVDVFRVVKQYSHVIHLVSTVSGKIKSGRTGIRVFADTFPAGTLSGAPKVKAMELIEQYEASPRGYYGGCVGFFGLDGSINQAITIRSFLSQDNTLFYRAGAGVVADSTEESELQEVDNKLMALRKAIENAHNL</sequence>
<dbReference type="GO" id="GO:0000162">
    <property type="term" value="P:L-tryptophan biosynthetic process"/>
    <property type="evidence" value="ECO:0007669"/>
    <property type="project" value="TreeGrafter"/>
</dbReference>
<feature type="domain" description="Anthranilate synthase component I N-terminal" evidence="10">
    <location>
        <begin position="13"/>
        <end position="152"/>
    </location>
</feature>
<organism evidence="11 12">
    <name type="scientific">Williamwhitmania taraxaci</name>
    <dbReference type="NCBI Taxonomy" id="1640674"/>
    <lineage>
        <taxon>Bacteria</taxon>
        <taxon>Pseudomonadati</taxon>
        <taxon>Bacteroidota</taxon>
        <taxon>Bacteroidia</taxon>
        <taxon>Bacteroidales</taxon>
        <taxon>Williamwhitmaniaceae</taxon>
        <taxon>Williamwhitmania</taxon>
    </lineage>
</organism>
<keyword evidence="12" id="KW-1185">Reference proteome</keyword>
<evidence type="ECO:0000256" key="2">
    <source>
        <dbReference type="ARBA" id="ARBA00011575"/>
    </source>
</evidence>
<dbReference type="InterPro" id="IPR005801">
    <property type="entry name" value="ADC_synthase"/>
</dbReference>
<dbReference type="OrthoDB" id="9803598at2"/>
<dbReference type="InterPro" id="IPR019999">
    <property type="entry name" value="Anth_synth_I-like"/>
</dbReference>
<dbReference type="InterPro" id="IPR015890">
    <property type="entry name" value="Chorismate_C"/>
</dbReference>
<evidence type="ECO:0000256" key="8">
    <source>
        <dbReference type="ARBA" id="ARBA00047683"/>
    </source>
</evidence>
<dbReference type="Gene3D" id="3.60.120.10">
    <property type="entry name" value="Anthranilate synthase"/>
    <property type="match status" value="1"/>
</dbReference>
<dbReference type="Pfam" id="PF04715">
    <property type="entry name" value="Anth_synt_I_N"/>
    <property type="match status" value="1"/>
</dbReference>
<evidence type="ECO:0000256" key="5">
    <source>
        <dbReference type="ARBA" id="ARBA00022842"/>
    </source>
</evidence>
<dbReference type="AlphaFoldDB" id="A0A1G6LPR2"/>
<dbReference type="GO" id="GO:0046872">
    <property type="term" value="F:metal ion binding"/>
    <property type="evidence" value="ECO:0007669"/>
    <property type="project" value="UniProtKB-KW"/>
</dbReference>
<evidence type="ECO:0000313" key="11">
    <source>
        <dbReference type="EMBL" id="SDC45104.1"/>
    </source>
</evidence>
<dbReference type="SUPFAM" id="SSF56322">
    <property type="entry name" value="ADC synthase"/>
    <property type="match status" value="1"/>
</dbReference>
<comment type="subunit">
    <text evidence="2">Heterotetramer consisting of two non-identical subunits: a beta subunit (TrpG) and a large alpha subunit (TrpE).</text>
</comment>
<dbReference type="EMBL" id="FMYP01000032">
    <property type="protein sequence ID" value="SDC45104.1"/>
    <property type="molecule type" value="Genomic_DNA"/>
</dbReference>
<proteinExistence type="predicted"/>
<dbReference type="PRINTS" id="PR00095">
    <property type="entry name" value="ANTSNTHASEI"/>
</dbReference>
<keyword evidence="4" id="KW-0479">Metal-binding</keyword>
<dbReference type="InterPro" id="IPR006805">
    <property type="entry name" value="Anth_synth_I_N"/>
</dbReference>
<name>A0A1G6LPR2_9BACT</name>
<reference evidence="11 12" key="1">
    <citation type="submission" date="2016-09" db="EMBL/GenBank/DDBJ databases">
        <authorList>
            <person name="Capua I."/>
            <person name="De Benedictis P."/>
            <person name="Joannis T."/>
            <person name="Lombin L.H."/>
            <person name="Cattoli G."/>
        </authorList>
    </citation>
    <scope>NUCLEOTIDE SEQUENCE [LARGE SCALE GENOMIC DNA]</scope>
    <source>
        <strain evidence="11 12">A7P-90m</strain>
    </source>
</reference>
<protein>
    <recommendedName>
        <fullName evidence="3">Anthranilate synthase component 1</fullName>
    </recommendedName>
</protein>
<dbReference type="PANTHER" id="PTHR11236">
    <property type="entry name" value="AMINOBENZOATE/ANTHRANILATE SYNTHASE"/>
    <property type="match status" value="1"/>
</dbReference>
<dbReference type="PANTHER" id="PTHR11236:SF48">
    <property type="entry name" value="ISOCHORISMATE SYNTHASE MENF"/>
    <property type="match status" value="1"/>
</dbReference>
<gene>
    <name evidence="11" type="ORF">SAMN05216323_103213</name>
</gene>
<accession>A0A1G6LPR2</accession>
<dbReference type="RefSeq" id="WP_092438351.1">
    <property type="nucleotide sequence ID" value="NZ_FMYP01000032.1"/>
</dbReference>
<keyword evidence="5" id="KW-0460">Magnesium</keyword>
<dbReference type="STRING" id="1640674.SAMN05216323_103213"/>
<comment type="function">
    <text evidence="7">Part of a heterotetrameric complex that catalyzes the two-step biosynthesis of anthranilate, an intermediate in the biosynthesis of L-tryptophan. In the first step, the glutamine-binding beta subunit (TrpG) of anthranilate synthase (AS) provides the glutamine amidotransferase activity which generates ammonia as a substrate that, along with chorismate, is used in the second step, catalyzed by the large alpha subunit of AS (TrpE) to produce anthranilate. In the absence of TrpG, TrpE can synthesize anthranilate directly from chorismate and high concentrations of ammonia.</text>
</comment>
<dbReference type="GO" id="GO:0004049">
    <property type="term" value="F:anthranilate synthase activity"/>
    <property type="evidence" value="ECO:0007669"/>
    <property type="project" value="UniProtKB-EC"/>
</dbReference>
<evidence type="ECO:0000313" key="12">
    <source>
        <dbReference type="Proteomes" id="UP000199452"/>
    </source>
</evidence>